<accession>S9RNY9</accession>
<protein>
    <recommendedName>
        <fullName evidence="4">ST7 protein</fullName>
    </recommendedName>
</protein>
<dbReference type="STRING" id="1123237.Salmuc_01164"/>
<name>S9RNY9_9RHOB</name>
<sequence>MPVSKKPRKTSSRSPGKAELASLPNPVTLEAEGRLSGPWPDNEALGDAQDLVYEAWETEDGRSRYALARRALQITPLCADAWLILAERPSLSASERREYLERAVKAGELALGEGGFAQCDGHFWGFLETRPYMRARHQLAEDLWSSGDREAAVRHLRGMLVLNPGDNQGLRYILLAWLLTLRDDAAVEDLLRTHSDEASAFICYTRALFAFRRDGDSVAARLAAAEAWGCNRHVPGRLARKTRPHLNDTGYYILGGEDEAAYYVDEYGFAWRETPGAVGWLVNITKTLTPLREGRATLH</sequence>
<evidence type="ECO:0000313" key="2">
    <source>
        <dbReference type="EMBL" id="EPX75699.1"/>
    </source>
</evidence>
<gene>
    <name evidence="2" type="ORF">Salmuc_01164</name>
</gene>
<reference evidence="3" key="1">
    <citation type="journal article" date="2014" name="Stand. Genomic Sci.">
        <title>Genome sequence of the exopolysaccharide-producing Salipiger mucosus type strain (DSM 16094(T)), a moderately halophilic member of the Roseobacter clade.</title>
        <authorList>
            <person name="Riedel T."/>
            <person name="Spring S."/>
            <person name="Fiebig A."/>
            <person name="Petersen J."/>
            <person name="Kyrpides N.C."/>
            <person name="Goker M."/>
            <person name="Klenk H.P."/>
        </authorList>
    </citation>
    <scope>NUCLEOTIDE SEQUENCE [LARGE SCALE GENOMIC DNA]</scope>
    <source>
        <strain evidence="3">DSM 16094</strain>
    </source>
</reference>
<dbReference type="HOGENOM" id="CLU_071021_0_0_5"/>
<dbReference type="EMBL" id="APVH01000069">
    <property type="protein sequence ID" value="EPX75699.1"/>
    <property type="molecule type" value="Genomic_DNA"/>
</dbReference>
<dbReference type="Gene3D" id="1.25.40.10">
    <property type="entry name" value="Tetratricopeptide repeat domain"/>
    <property type="match status" value="1"/>
</dbReference>
<keyword evidence="3" id="KW-1185">Reference proteome</keyword>
<dbReference type="AlphaFoldDB" id="S9RNY9"/>
<proteinExistence type="predicted"/>
<dbReference type="RefSeq" id="WP_020041666.1">
    <property type="nucleotide sequence ID" value="NZ_KE557289.1"/>
</dbReference>
<evidence type="ECO:0000256" key="1">
    <source>
        <dbReference type="SAM" id="MobiDB-lite"/>
    </source>
</evidence>
<feature type="region of interest" description="Disordered" evidence="1">
    <location>
        <begin position="1"/>
        <end position="27"/>
    </location>
</feature>
<dbReference type="Proteomes" id="UP000015347">
    <property type="component" value="Unassembled WGS sequence"/>
</dbReference>
<dbReference type="OrthoDB" id="6399948at2"/>
<comment type="caution">
    <text evidence="2">The sequence shown here is derived from an EMBL/GenBank/DDBJ whole genome shotgun (WGS) entry which is preliminary data.</text>
</comment>
<dbReference type="InterPro" id="IPR011990">
    <property type="entry name" value="TPR-like_helical_dom_sf"/>
</dbReference>
<feature type="compositionally biased region" description="Basic residues" evidence="1">
    <location>
        <begin position="1"/>
        <end position="11"/>
    </location>
</feature>
<evidence type="ECO:0008006" key="4">
    <source>
        <dbReference type="Google" id="ProtNLM"/>
    </source>
</evidence>
<organism evidence="2 3">
    <name type="scientific">Salipiger mucosus DSM 16094</name>
    <dbReference type="NCBI Taxonomy" id="1123237"/>
    <lineage>
        <taxon>Bacteria</taxon>
        <taxon>Pseudomonadati</taxon>
        <taxon>Pseudomonadota</taxon>
        <taxon>Alphaproteobacteria</taxon>
        <taxon>Rhodobacterales</taxon>
        <taxon>Roseobacteraceae</taxon>
        <taxon>Salipiger</taxon>
    </lineage>
</organism>
<dbReference type="eggNOG" id="COG0457">
    <property type="taxonomic scope" value="Bacteria"/>
</dbReference>
<evidence type="ECO:0000313" key="3">
    <source>
        <dbReference type="Proteomes" id="UP000015347"/>
    </source>
</evidence>